<dbReference type="InterPro" id="IPR013647">
    <property type="entry name" value="OligopepF_N_dom"/>
</dbReference>
<evidence type="ECO:0000256" key="6">
    <source>
        <dbReference type="RuleBase" id="RU368091"/>
    </source>
</evidence>
<dbReference type="InterPro" id="IPR001567">
    <property type="entry name" value="Pept_M3A_M3B_dom"/>
</dbReference>
<comment type="function">
    <text evidence="6">Has oligopeptidase activity and degrades a variety of small bioactive peptides.</text>
</comment>
<keyword evidence="2 6" id="KW-0479">Metal-binding</keyword>
<keyword evidence="3 6" id="KW-0378">Hydrolase</keyword>
<dbReference type="InterPro" id="IPR045090">
    <property type="entry name" value="Pept_M3A_M3B"/>
</dbReference>
<comment type="caution">
    <text evidence="9">The sequence shown here is derived from an EMBL/GenBank/DDBJ whole genome shotgun (WGS) entry which is preliminary data.</text>
</comment>
<dbReference type="SUPFAM" id="SSF55486">
    <property type="entry name" value="Metalloproteases ('zincins'), catalytic domain"/>
    <property type="match status" value="1"/>
</dbReference>
<accession>A0A2S4JGH0</accession>
<dbReference type="EMBL" id="LPWH01000122">
    <property type="protein sequence ID" value="POQ98510.1"/>
    <property type="molecule type" value="Genomic_DNA"/>
</dbReference>
<reference evidence="10" key="1">
    <citation type="submission" date="2015-12" db="EMBL/GenBank/DDBJ databases">
        <authorList>
            <person name="Lodha T.D."/>
            <person name="Chintalapati S."/>
            <person name="Chintalapati V.R."/>
            <person name="Sravanthi T."/>
        </authorList>
    </citation>
    <scope>NUCLEOTIDE SEQUENCE [LARGE SCALE GENOMIC DNA]</scope>
    <source>
        <strain evidence="10">JC133</strain>
    </source>
</reference>
<comment type="similarity">
    <text evidence="6">Belongs to the peptidase M3B family.</text>
</comment>
<gene>
    <name evidence="9" type="ORF">AU468_13040</name>
</gene>
<dbReference type="AlphaFoldDB" id="A0A2S4JGH0"/>
<keyword evidence="5 6" id="KW-0482">Metalloprotease</keyword>
<feature type="domain" description="Oligopeptidase F N-terminal" evidence="8">
    <location>
        <begin position="114"/>
        <end position="182"/>
    </location>
</feature>
<dbReference type="Gene3D" id="1.10.287.830">
    <property type="entry name" value="putative peptidase helix hairpin domain like"/>
    <property type="match status" value="1"/>
</dbReference>
<comment type="cofactor">
    <cofactor evidence="6">
        <name>Zn(2+)</name>
        <dbReference type="ChEBI" id="CHEBI:29105"/>
    </cofactor>
    <text evidence="6">Binds 1 zinc ion.</text>
</comment>
<dbReference type="PANTHER" id="PTHR11804">
    <property type="entry name" value="PROTEASE M3 THIMET OLIGOPEPTIDASE-RELATED"/>
    <property type="match status" value="1"/>
</dbReference>
<dbReference type="NCBIfam" id="TIGR00181">
    <property type="entry name" value="pepF"/>
    <property type="match status" value="1"/>
</dbReference>
<feature type="domain" description="Peptidase M3A/M3B catalytic" evidence="7">
    <location>
        <begin position="202"/>
        <end position="594"/>
    </location>
</feature>
<dbReference type="GO" id="GO:0006508">
    <property type="term" value="P:proteolysis"/>
    <property type="evidence" value="ECO:0007669"/>
    <property type="project" value="UniProtKB-KW"/>
</dbReference>
<evidence type="ECO:0000256" key="2">
    <source>
        <dbReference type="ARBA" id="ARBA00022723"/>
    </source>
</evidence>
<evidence type="ECO:0000256" key="5">
    <source>
        <dbReference type="ARBA" id="ARBA00023049"/>
    </source>
</evidence>
<dbReference type="GO" id="GO:0006518">
    <property type="term" value="P:peptide metabolic process"/>
    <property type="evidence" value="ECO:0007669"/>
    <property type="project" value="TreeGrafter"/>
</dbReference>
<evidence type="ECO:0000259" key="8">
    <source>
        <dbReference type="Pfam" id="PF08439"/>
    </source>
</evidence>
<dbReference type="OrthoDB" id="9766487at2"/>
<dbReference type="CDD" id="cd09608">
    <property type="entry name" value="M3B_PepF"/>
    <property type="match status" value="1"/>
</dbReference>
<dbReference type="Gene3D" id="1.10.1370.20">
    <property type="entry name" value="Oligoendopeptidase f, C-terminal domain"/>
    <property type="match status" value="1"/>
</dbReference>
<dbReference type="InterPro" id="IPR004438">
    <property type="entry name" value="Peptidase_M3B"/>
</dbReference>
<dbReference type="Gene3D" id="1.20.140.70">
    <property type="entry name" value="Oligopeptidase f, N-terminal domain"/>
    <property type="match status" value="1"/>
</dbReference>
<dbReference type="Pfam" id="PF08439">
    <property type="entry name" value="Peptidase_M3_N"/>
    <property type="match status" value="1"/>
</dbReference>
<evidence type="ECO:0000259" key="7">
    <source>
        <dbReference type="Pfam" id="PF01432"/>
    </source>
</evidence>
<protein>
    <recommendedName>
        <fullName evidence="6">Oligopeptidase F</fullName>
        <ecNumber evidence="6">3.4.24.-</ecNumber>
    </recommendedName>
</protein>
<evidence type="ECO:0000313" key="10">
    <source>
        <dbReference type="Proteomes" id="UP000237350"/>
    </source>
</evidence>
<dbReference type="PANTHER" id="PTHR11804:SF84">
    <property type="entry name" value="SACCHAROLYSIN"/>
    <property type="match status" value="1"/>
</dbReference>
<evidence type="ECO:0000256" key="1">
    <source>
        <dbReference type="ARBA" id="ARBA00022670"/>
    </source>
</evidence>
<keyword evidence="1 6" id="KW-0645">Protease</keyword>
<dbReference type="EC" id="3.4.24.-" evidence="6"/>
<name>A0A2S4JGH0_9SPIO</name>
<dbReference type="Proteomes" id="UP000237350">
    <property type="component" value="Unassembled WGS sequence"/>
</dbReference>
<dbReference type="Pfam" id="PF01432">
    <property type="entry name" value="Peptidase_M3"/>
    <property type="match status" value="1"/>
</dbReference>
<dbReference type="GO" id="GO:0046872">
    <property type="term" value="F:metal ion binding"/>
    <property type="evidence" value="ECO:0007669"/>
    <property type="project" value="UniProtKB-UniRule"/>
</dbReference>
<organism evidence="9 10">
    <name type="scientific">Alkalispirochaeta sphaeroplastigenens</name>
    <dbReference type="NCBI Taxonomy" id="1187066"/>
    <lineage>
        <taxon>Bacteria</taxon>
        <taxon>Pseudomonadati</taxon>
        <taxon>Spirochaetota</taxon>
        <taxon>Spirochaetia</taxon>
        <taxon>Spirochaetales</taxon>
        <taxon>Spirochaetaceae</taxon>
        <taxon>Alkalispirochaeta</taxon>
    </lineage>
</organism>
<dbReference type="GO" id="GO:0004222">
    <property type="term" value="F:metalloendopeptidase activity"/>
    <property type="evidence" value="ECO:0007669"/>
    <property type="project" value="UniProtKB-UniRule"/>
</dbReference>
<evidence type="ECO:0000256" key="3">
    <source>
        <dbReference type="ARBA" id="ARBA00022801"/>
    </source>
</evidence>
<evidence type="ECO:0000313" key="9">
    <source>
        <dbReference type="EMBL" id="POQ98510.1"/>
    </source>
</evidence>
<proteinExistence type="inferred from homology"/>
<keyword evidence="10" id="KW-1185">Reference proteome</keyword>
<dbReference type="InterPro" id="IPR042088">
    <property type="entry name" value="OligoPept_F_C"/>
</dbReference>
<dbReference type="RefSeq" id="WP_103681108.1">
    <property type="nucleotide sequence ID" value="NZ_LPWH01000122.1"/>
</dbReference>
<evidence type="ECO:0000256" key="4">
    <source>
        <dbReference type="ARBA" id="ARBA00022833"/>
    </source>
</evidence>
<sequence>MSTVPHRDDIPRKDQWDLGSLYRSEEEWEKDLQILSSLEEQVHTYPGTLSESADTLLAWLHLQTRIEELDERLGYYAMLRHSEDAGKSENQDRLSRYTQITSRLGAATSFFAPEIQQIPDATMEELLADPRLDEYRISLNRVLRYKPHTLAPGEERILAMQQEANQTASRSFSALLDVDLDFGEVDTPEGPRTLTQSSFGSLLEHRDRAVRERAFRQFYRSFDQHKNTLAALYAGSVNLDIYRARVRNFSSALESRLFPDDVPSRVYENLLSVVRQNLPLLHRYYRLRTRALRLEDPAVWDTRVALVPDITVHNPYEEAVETVLASLAPLGEDYVTTLRGGLLGGWVDRYENKGKRSGAFSAGSYRGDPYILLNYKEDTLRDMFTLTHEAGHSMHSWYSVRNNPFQHYQYTIFEAEVASTFNEQLLVHHLLGQDQFPGQDQIPGQKQDRPMRAYLISKHVDDIVATLFRQTMFAEYEKLVHEQVESGKALTVDWFRQAYRKLLQAYYGDTLTIPDLLDLEGLRIPHFYRAFYVYKYATGISAAITLSRKVLEGGPGEREAYFRFLRSGGSRFPLESLAAAGVDMTRPEPVQLAMDHFSRQLDLLEEALFGEPHGEQK</sequence>
<keyword evidence="4 6" id="KW-0862">Zinc</keyword>